<dbReference type="RefSeq" id="WP_091489282.1">
    <property type="nucleotide sequence ID" value="NZ_LT629692.1"/>
</dbReference>
<name>A0A1G7ZAW6_9MICO</name>
<dbReference type="Proteomes" id="UP000199009">
    <property type="component" value="Chromosome I"/>
</dbReference>
<protein>
    <submittedName>
        <fullName evidence="2">Uncharacterized protein</fullName>
    </submittedName>
</protein>
<dbReference type="EMBL" id="LT629692">
    <property type="protein sequence ID" value="SDH05747.1"/>
    <property type="molecule type" value="Genomic_DNA"/>
</dbReference>
<organism evidence="2 3">
    <name type="scientific">Microbacterium pygmaeum</name>
    <dbReference type="NCBI Taxonomy" id="370764"/>
    <lineage>
        <taxon>Bacteria</taxon>
        <taxon>Bacillati</taxon>
        <taxon>Actinomycetota</taxon>
        <taxon>Actinomycetes</taxon>
        <taxon>Micrococcales</taxon>
        <taxon>Microbacteriaceae</taxon>
        <taxon>Microbacterium</taxon>
    </lineage>
</organism>
<feature type="region of interest" description="Disordered" evidence="1">
    <location>
        <begin position="25"/>
        <end position="69"/>
    </location>
</feature>
<keyword evidence="3" id="KW-1185">Reference proteome</keyword>
<dbReference type="OrthoDB" id="5078029at2"/>
<reference evidence="2 3" key="1">
    <citation type="submission" date="2016-10" db="EMBL/GenBank/DDBJ databases">
        <authorList>
            <person name="de Groot N.N."/>
        </authorList>
    </citation>
    <scope>NUCLEOTIDE SEQUENCE [LARGE SCALE GENOMIC DNA]</scope>
    <source>
        <strain evidence="2 3">DSM 23142</strain>
    </source>
</reference>
<gene>
    <name evidence="2" type="ORF">SAMN04489810_2001</name>
</gene>
<evidence type="ECO:0000313" key="2">
    <source>
        <dbReference type="EMBL" id="SDH05747.1"/>
    </source>
</evidence>
<feature type="compositionally biased region" description="Basic and acidic residues" evidence="1">
    <location>
        <begin position="53"/>
        <end position="62"/>
    </location>
</feature>
<evidence type="ECO:0000313" key="3">
    <source>
        <dbReference type="Proteomes" id="UP000199009"/>
    </source>
</evidence>
<proteinExistence type="predicted"/>
<dbReference type="AlphaFoldDB" id="A0A1G7ZAW6"/>
<accession>A0A1G7ZAW6</accession>
<evidence type="ECO:0000256" key="1">
    <source>
        <dbReference type="SAM" id="MobiDB-lite"/>
    </source>
</evidence>
<sequence>MTSIPDAPDGEDLAALREEIDRLKAIPEEELVDPTPASLKGRELEPEPTDAIGSEKWDRPASEESLGQE</sequence>